<evidence type="ECO:0000256" key="3">
    <source>
        <dbReference type="ARBA" id="ARBA00023054"/>
    </source>
</evidence>
<dbReference type="PROSITE" id="PS50033">
    <property type="entry name" value="UBX"/>
    <property type="match status" value="1"/>
</dbReference>
<dbReference type="SMART" id="SM00594">
    <property type="entry name" value="UAS"/>
    <property type="match status" value="1"/>
</dbReference>
<dbReference type="SUPFAM" id="SSF52833">
    <property type="entry name" value="Thioredoxin-like"/>
    <property type="match status" value="1"/>
</dbReference>
<feature type="coiled-coil region" evidence="4">
    <location>
        <begin position="297"/>
        <end position="345"/>
    </location>
</feature>
<name>A0AAD9K5C8_RIDPI</name>
<dbReference type="GO" id="GO:0036503">
    <property type="term" value="P:ERAD pathway"/>
    <property type="evidence" value="ECO:0007669"/>
    <property type="project" value="TreeGrafter"/>
</dbReference>
<dbReference type="PANTHER" id="PTHR23322:SF1">
    <property type="entry name" value="FAS-ASSOCIATED FACTOR 2"/>
    <property type="match status" value="1"/>
</dbReference>
<keyword evidence="9" id="KW-1185">Reference proteome</keyword>
<dbReference type="Proteomes" id="UP001209878">
    <property type="component" value="Unassembled WGS sequence"/>
</dbReference>
<evidence type="ECO:0000313" key="8">
    <source>
        <dbReference type="EMBL" id="KAK2165184.1"/>
    </source>
</evidence>
<feature type="transmembrane region" description="Helical" evidence="6">
    <location>
        <begin position="93"/>
        <end position="117"/>
    </location>
</feature>
<feature type="region of interest" description="Disordered" evidence="5">
    <location>
        <begin position="51"/>
        <end position="74"/>
    </location>
</feature>
<dbReference type="GO" id="GO:0005783">
    <property type="term" value="C:endoplasmic reticulum"/>
    <property type="evidence" value="ECO:0007669"/>
    <property type="project" value="TreeGrafter"/>
</dbReference>
<dbReference type="Pfam" id="PF21021">
    <property type="entry name" value="FAF1"/>
    <property type="match status" value="1"/>
</dbReference>
<keyword evidence="6" id="KW-1133">Transmembrane helix</keyword>
<feature type="compositionally biased region" description="Pro residues" evidence="5">
    <location>
        <begin position="58"/>
        <end position="71"/>
    </location>
</feature>
<evidence type="ECO:0000256" key="2">
    <source>
        <dbReference type="ARBA" id="ARBA00022490"/>
    </source>
</evidence>
<evidence type="ECO:0000256" key="5">
    <source>
        <dbReference type="SAM" id="MobiDB-lite"/>
    </source>
</evidence>
<evidence type="ECO:0000256" key="4">
    <source>
        <dbReference type="SAM" id="Coils"/>
    </source>
</evidence>
<dbReference type="EMBL" id="JAODUO010001376">
    <property type="protein sequence ID" value="KAK2165184.1"/>
    <property type="molecule type" value="Genomic_DNA"/>
</dbReference>
<dbReference type="InterPro" id="IPR001012">
    <property type="entry name" value="UBX_dom"/>
</dbReference>
<dbReference type="InterPro" id="IPR006577">
    <property type="entry name" value="UAS"/>
</dbReference>
<comment type="subcellular location">
    <subcellularLocation>
        <location evidence="1">Cytoplasm</location>
    </subcellularLocation>
</comment>
<dbReference type="InterPro" id="IPR036249">
    <property type="entry name" value="Thioredoxin-like_sf"/>
</dbReference>
<dbReference type="Gene3D" id="3.10.20.90">
    <property type="entry name" value="Phosphatidylinositol 3-kinase Catalytic Subunit, Chain A, domain 1"/>
    <property type="match status" value="1"/>
</dbReference>
<accession>A0AAD9K5C8</accession>
<protein>
    <recommendedName>
        <fullName evidence="7">UBX domain-containing protein</fullName>
    </recommendedName>
</protein>
<comment type="caution">
    <text evidence="8">The sequence shown here is derived from an EMBL/GenBank/DDBJ whole genome shotgun (WGS) entry which is preliminary data.</text>
</comment>
<keyword evidence="2" id="KW-0963">Cytoplasm</keyword>
<evidence type="ECO:0000256" key="6">
    <source>
        <dbReference type="SAM" id="Phobius"/>
    </source>
</evidence>
<dbReference type="AlphaFoldDB" id="A0AAD9K5C8"/>
<dbReference type="SUPFAM" id="SSF54236">
    <property type="entry name" value="Ubiquitin-like"/>
    <property type="match status" value="1"/>
</dbReference>
<evidence type="ECO:0000259" key="7">
    <source>
        <dbReference type="PROSITE" id="PS50033"/>
    </source>
</evidence>
<keyword evidence="6" id="KW-0812">Transmembrane</keyword>
<evidence type="ECO:0000256" key="1">
    <source>
        <dbReference type="ARBA" id="ARBA00004496"/>
    </source>
</evidence>
<dbReference type="PANTHER" id="PTHR23322">
    <property type="entry name" value="FAS-ASSOCIATED PROTEIN"/>
    <property type="match status" value="1"/>
</dbReference>
<dbReference type="InterPro" id="IPR029071">
    <property type="entry name" value="Ubiquitin-like_domsf"/>
</dbReference>
<dbReference type="CDD" id="cd16120">
    <property type="entry name" value="UBX_UBXN3B"/>
    <property type="match status" value="1"/>
</dbReference>
<keyword evidence="6" id="KW-0472">Membrane</keyword>
<evidence type="ECO:0000313" key="9">
    <source>
        <dbReference type="Proteomes" id="UP001209878"/>
    </source>
</evidence>
<reference evidence="8" key="1">
    <citation type="journal article" date="2023" name="Mol. Biol. Evol.">
        <title>Third-Generation Sequencing Reveals the Adaptive Role of the Epigenome in Three Deep-Sea Polychaetes.</title>
        <authorList>
            <person name="Perez M."/>
            <person name="Aroh O."/>
            <person name="Sun Y."/>
            <person name="Lan Y."/>
            <person name="Juniper S.K."/>
            <person name="Young C.R."/>
            <person name="Angers B."/>
            <person name="Qian P.Y."/>
        </authorList>
    </citation>
    <scope>NUCLEOTIDE SEQUENCE</scope>
    <source>
        <strain evidence="8">R07B-5</strain>
    </source>
</reference>
<proteinExistence type="predicted"/>
<organism evidence="8 9">
    <name type="scientific">Ridgeia piscesae</name>
    <name type="common">Tubeworm</name>
    <dbReference type="NCBI Taxonomy" id="27915"/>
    <lineage>
        <taxon>Eukaryota</taxon>
        <taxon>Metazoa</taxon>
        <taxon>Spiralia</taxon>
        <taxon>Lophotrochozoa</taxon>
        <taxon>Annelida</taxon>
        <taxon>Polychaeta</taxon>
        <taxon>Sedentaria</taxon>
        <taxon>Canalipalpata</taxon>
        <taxon>Sabellida</taxon>
        <taxon>Siboglinidae</taxon>
        <taxon>Ridgeia</taxon>
    </lineage>
</organism>
<dbReference type="InterPro" id="IPR050730">
    <property type="entry name" value="UBX_domain-protein"/>
</dbReference>
<dbReference type="InterPro" id="IPR049483">
    <property type="entry name" value="FAF1_2-like_UAS"/>
</dbReference>
<keyword evidence="3 4" id="KW-0175">Coiled coil</keyword>
<dbReference type="Pfam" id="PF22566">
    <property type="entry name" value="UBA_8"/>
    <property type="match status" value="1"/>
</dbReference>
<dbReference type="Gene3D" id="3.40.30.10">
    <property type="entry name" value="Glutaredoxin"/>
    <property type="match status" value="1"/>
</dbReference>
<feature type="domain" description="UBX" evidence="7">
    <location>
        <begin position="356"/>
        <end position="438"/>
    </location>
</feature>
<dbReference type="GO" id="GO:0043130">
    <property type="term" value="F:ubiquitin binding"/>
    <property type="evidence" value="ECO:0007669"/>
    <property type="project" value="TreeGrafter"/>
</dbReference>
<dbReference type="Gene3D" id="1.10.8.10">
    <property type="entry name" value="DNA helicase RuvA subunit, C-terminal domain"/>
    <property type="match status" value="1"/>
</dbReference>
<dbReference type="InterPro" id="IPR054109">
    <property type="entry name" value="UBA_8"/>
</dbReference>
<sequence>MNVIHYSDDLLCRFQDLSGIEDIERCREILERNHWDIEVAVQLRFSEEDGQASAFQEPPRPPRPPPTPPVNTHPLDQRIYIITRQRPEGILGWGYFLILFPFRFVYSTVFDLFKFVLRLLRPDPRRYITDPLRDVTNFIQSFENSYGIIHPNFYHNTYSQALNDAKRDLRFLLVYLHGDDHEDTTNFCKMTLCSQDVINFINANFLFWACNTNSPEGYRVSQALRENTYPFLALIVLRNNRMTVVARIEGPVEGDDLITRLGRIMEDNEGSLIAARADREERHFNQSLRAEQDEAYMESLRADQEKERKKRQEVEQKDKEVQEAIDRQMEEVRRMEEIRQRKERLRQCIPDEPDCDNPDAINIVLKLPNGIRLERRFLKYQSLEHLYNYVFVHEAAPDDFQIISNFPRKMLPCQPSEENPTPPSFQDVGLGKKEMLFVHDNEA</sequence>
<gene>
    <name evidence="8" type="ORF">NP493_1377g00041</name>
</gene>
<dbReference type="Pfam" id="PF00789">
    <property type="entry name" value="UBX"/>
    <property type="match status" value="1"/>
</dbReference>